<accession>A0AAU9V634</accession>
<proteinExistence type="predicted"/>
<dbReference type="Proteomes" id="UP001153954">
    <property type="component" value="Unassembled WGS sequence"/>
</dbReference>
<evidence type="ECO:0000313" key="1">
    <source>
        <dbReference type="EMBL" id="CAH2105604.1"/>
    </source>
</evidence>
<name>A0AAU9V634_EUPED</name>
<organism evidence="1 2">
    <name type="scientific">Euphydryas editha</name>
    <name type="common">Edith's checkerspot</name>
    <dbReference type="NCBI Taxonomy" id="104508"/>
    <lineage>
        <taxon>Eukaryota</taxon>
        <taxon>Metazoa</taxon>
        <taxon>Ecdysozoa</taxon>
        <taxon>Arthropoda</taxon>
        <taxon>Hexapoda</taxon>
        <taxon>Insecta</taxon>
        <taxon>Pterygota</taxon>
        <taxon>Neoptera</taxon>
        <taxon>Endopterygota</taxon>
        <taxon>Lepidoptera</taxon>
        <taxon>Glossata</taxon>
        <taxon>Ditrysia</taxon>
        <taxon>Papilionoidea</taxon>
        <taxon>Nymphalidae</taxon>
        <taxon>Nymphalinae</taxon>
        <taxon>Euphydryas</taxon>
    </lineage>
</organism>
<evidence type="ECO:0000313" key="2">
    <source>
        <dbReference type="Proteomes" id="UP001153954"/>
    </source>
</evidence>
<comment type="caution">
    <text evidence="1">The sequence shown here is derived from an EMBL/GenBank/DDBJ whole genome shotgun (WGS) entry which is preliminary data.</text>
</comment>
<gene>
    <name evidence="1" type="ORF">EEDITHA_LOCUS19844</name>
</gene>
<keyword evidence="2" id="KW-1185">Reference proteome</keyword>
<reference evidence="1" key="1">
    <citation type="submission" date="2022-03" db="EMBL/GenBank/DDBJ databases">
        <authorList>
            <person name="Tunstrom K."/>
        </authorList>
    </citation>
    <scope>NUCLEOTIDE SEQUENCE</scope>
</reference>
<dbReference type="AlphaFoldDB" id="A0AAU9V634"/>
<protein>
    <submittedName>
        <fullName evidence="1">Uncharacterized protein</fullName>
    </submittedName>
</protein>
<sequence>MRTTNANMRLRLRCHSASLRQHEHKVVDEIRDLGVTHDSKLTYEKHINNIVKKANKSMGFILRQSTQLSSIQLVKILYCSYVRIHTQIMFADLEPSICCEYQ</sequence>
<dbReference type="EMBL" id="CAKOGL010000028">
    <property type="protein sequence ID" value="CAH2105604.1"/>
    <property type="molecule type" value="Genomic_DNA"/>
</dbReference>